<dbReference type="InterPro" id="IPR032808">
    <property type="entry name" value="DoxX"/>
</dbReference>
<organism evidence="6 7">
    <name type="scientific">Coraliomargarita akajimensis (strain DSM 45221 / IAM 15411 / JCM 23193 / KCTC 12865 / 04OKA010-24)</name>
    <dbReference type="NCBI Taxonomy" id="583355"/>
    <lineage>
        <taxon>Bacteria</taxon>
        <taxon>Pseudomonadati</taxon>
        <taxon>Verrucomicrobiota</taxon>
        <taxon>Opitutia</taxon>
        <taxon>Puniceicoccales</taxon>
        <taxon>Coraliomargaritaceae</taxon>
        <taxon>Coraliomargarita</taxon>
    </lineage>
</organism>
<protein>
    <recommendedName>
        <fullName evidence="8">DoxX family protein</fullName>
    </recommendedName>
</protein>
<feature type="transmembrane region" description="Helical" evidence="5">
    <location>
        <begin position="6"/>
        <end position="30"/>
    </location>
</feature>
<evidence type="ECO:0000256" key="1">
    <source>
        <dbReference type="ARBA" id="ARBA00004141"/>
    </source>
</evidence>
<dbReference type="Proteomes" id="UP000000925">
    <property type="component" value="Chromosome"/>
</dbReference>
<keyword evidence="2 5" id="KW-0812">Transmembrane</keyword>
<dbReference type="RefSeq" id="WP_013044473.1">
    <property type="nucleotide sequence ID" value="NC_014008.1"/>
</dbReference>
<evidence type="ECO:0000256" key="3">
    <source>
        <dbReference type="ARBA" id="ARBA00022989"/>
    </source>
</evidence>
<evidence type="ECO:0000313" key="7">
    <source>
        <dbReference type="Proteomes" id="UP000000925"/>
    </source>
</evidence>
<evidence type="ECO:0000256" key="4">
    <source>
        <dbReference type="ARBA" id="ARBA00023136"/>
    </source>
</evidence>
<evidence type="ECO:0000313" key="6">
    <source>
        <dbReference type="EMBL" id="ADE55751.1"/>
    </source>
</evidence>
<name>D5EQ18_CORAD</name>
<gene>
    <name evidence="6" type="ordered locus">Caka_2736</name>
</gene>
<dbReference type="HOGENOM" id="CLU_126433_4_2_0"/>
<evidence type="ECO:0000256" key="5">
    <source>
        <dbReference type="SAM" id="Phobius"/>
    </source>
</evidence>
<sequence>MQPVPIVQLFCALSFLGYGLSCLFASHMTAEFQRYGIPQYRVLTGSLQILAAVGLLAGIWLPWLSGLAAAGLALQMACGLGLRIHIGDSWIKCLPAASYLLLCGWLATQQLLS</sequence>
<keyword evidence="4 5" id="KW-0472">Membrane</keyword>
<evidence type="ECO:0000256" key="2">
    <source>
        <dbReference type="ARBA" id="ARBA00022692"/>
    </source>
</evidence>
<proteinExistence type="predicted"/>
<dbReference type="eggNOG" id="ENOG5031538">
    <property type="taxonomic scope" value="Bacteria"/>
</dbReference>
<accession>D5EQ18</accession>
<dbReference type="GO" id="GO:0016020">
    <property type="term" value="C:membrane"/>
    <property type="evidence" value="ECO:0007669"/>
    <property type="project" value="UniProtKB-SubCell"/>
</dbReference>
<comment type="subcellular location">
    <subcellularLocation>
        <location evidence="1">Membrane</location>
        <topology evidence="1">Multi-pass membrane protein</topology>
    </subcellularLocation>
</comment>
<keyword evidence="3 5" id="KW-1133">Transmembrane helix</keyword>
<dbReference type="AlphaFoldDB" id="D5EQ18"/>
<keyword evidence="7" id="KW-1185">Reference proteome</keyword>
<dbReference type="Pfam" id="PF13564">
    <property type="entry name" value="DoxX_2"/>
    <property type="match status" value="1"/>
</dbReference>
<dbReference type="OrthoDB" id="199135at2"/>
<reference evidence="6 7" key="1">
    <citation type="journal article" date="2010" name="Stand. Genomic Sci.">
        <title>Complete genome sequence of Coraliomargarita akajimensis type strain (04OKA010-24).</title>
        <authorList>
            <person name="Mavromatis K."/>
            <person name="Abt B."/>
            <person name="Brambilla E."/>
            <person name="Lapidus A."/>
            <person name="Copeland A."/>
            <person name="Deshpande S."/>
            <person name="Nolan M."/>
            <person name="Lucas S."/>
            <person name="Tice H."/>
            <person name="Cheng J.F."/>
            <person name="Han C."/>
            <person name="Detter J.C."/>
            <person name="Woyke T."/>
            <person name="Goodwin L."/>
            <person name="Pitluck S."/>
            <person name="Held B."/>
            <person name="Brettin T."/>
            <person name="Tapia R."/>
            <person name="Ivanova N."/>
            <person name="Mikhailova N."/>
            <person name="Pati A."/>
            <person name="Liolios K."/>
            <person name="Chen A."/>
            <person name="Palaniappan K."/>
            <person name="Land M."/>
            <person name="Hauser L."/>
            <person name="Chang Y.J."/>
            <person name="Jeffries C.D."/>
            <person name="Rohde M."/>
            <person name="Goker M."/>
            <person name="Bristow J."/>
            <person name="Eisen J.A."/>
            <person name="Markowitz V."/>
            <person name="Hugenholtz P."/>
            <person name="Klenk H.P."/>
            <person name="Kyrpides N.C."/>
        </authorList>
    </citation>
    <scope>NUCLEOTIDE SEQUENCE [LARGE SCALE GENOMIC DNA]</scope>
    <source>
        <strain evidence="7">DSM 45221 / IAM 15411 / JCM 23193 / KCTC 12865</strain>
    </source>
</reference>
<dbReference type="EMBL" id="CP001998">
    <property type="protein sequence ID" value="ADE55751.1"/>
    <property type="molecule type" value="Genomic_DNA"/>
</dbReference>
<feature type="transmembrane region" description="Helical" evidence="5">
    <location>
        <begin position="42"/>
        <end position="61"/>
    </location>
</feature>
<evidence type="ECO:0008006" key="8">
    <source>
        <dbReference type="Google" id="ProtNLM"/>
    </source>
</evidence>
<dbReference type="KEGG" id="caa:Caka_2736"/>
<feature type="transmembrane region" description="Helical" evidence="5">
    <location>
        <begin position="93"/>
        <end position="112"/>
    </location>
</feature>